<accession>A0A2G8LHE8</accession>
<dbReference type="Proteomes" id="UP000230750">
    <property type="component" value="Unassembled WGS sequence"/>
</dbReference>
<protein>
    <submittedName>
        <fullName evidence="2">Uncharacterized protein</fullName>
    </submittedName>
</protein>
<dbReference type="AlphaFoldDB" id="A0A2G8LHE8"/>
<evidence type="ECO:0000313" key="3">
    <source>
        <dbReference type="Proteomes" id="UP000230750"/>
    </source>
</evidence>
<organism evidence="2 3">
    <name type="scientific">Stichopus japonicus</name>
    <name type="common">Sea cucumber</name>
    <dbReference type="NCBI Taxonomy" id="307972"/>
    <lineage>
        <taxon>Eukaryota</taxon>
        <taxon>Metazoa</taxon>
        <taxon>Echinodermata</taxon>
        <taxon>Eleutherozoa</taxon>
        <taxon>Echinozoa</taxon>
        <taxon>Holothuroidea</taxon>
        <taxon>Aspidochirotacea</taxon>
        <taxon>Aspidochirotida</taxon>
        <taxon>Stichopodidae</taxon>
        <taxon>Apostichopus</taxon>
    </lineage>
</organism>
<proteinExistence type="predicted"/>
<reference evidence="2 3" key="1">
    <citation type="journal article" date="2017" name="PLoS Biol.">
        <title>The sea cucumber genome provides insights into morphological evolution and visceral regeneration.</title>
        <authorList>
            <person name="Zhang X."/>
            <person name="Sun L."/>
            <person name="Yuan J."/>
            <person name="Sun Y."/>
            <person name="Gao Y."/>
            <person name="Zhang L."/>
            <person name="Li S."/>
            <person name="Dai H."/>
            <person name="Hamel J.F."/>
            <person name="Liu C."/>
            <person name="Yu Y."/>
            <person name="Liu S."/>
            <person name="Lin W."/>
            <person name="Guo K."/>
            <person name="Jin S."/>
            <person name="Xu P."/>
            <person name="Storey K.B."/>
            <person name="Huan P."/>
            <person name="Zhang T."/>
            <person name="Zhou Y."/>
            <person name="Zhang J."/>
            <person name="Lin C."/>
            <person name="Li X."/>
            <person name="Xing L."/>
            <person name="Huo D."/>
            <person name="Sun M."/>
            <person name="Wang L."/>
            <person name="Mercier A."/>
            <person name="Li F."/>
            <person name="Yang H."/>
            <person name="Xiang J."/>
        </authorList>
    </citation>
    <scope>NUCLEOTIDE SEQUENCE [LARGE SCALE GENOMIC DNA]</scope>
    <source>
        <strain evidence="2">Shaxun</strain>
        <tissue evidence="2">Muscle</tissue>
    </source>
</reference>
<feature type="coiled-coil region" evidence="1">
    <location>
        <begin position="59"/>
        <end position="86"/>
    </location>
</feature>
<gene>
    <name evidence="2" type="ORF">BSL78_03404</name>
</gene>
<keyword evidence="1" id="KW-0175">Coiled coil</keyword>
<dbReference type="EMBL" id="MRZV01000076">
    <property type="protein sequence ID" value="PIK59673.1"/>
    <property type="molecule type" value="Genomic_DNA"/>
</dbReference>
<keyword evidence="3" id="KW-1185">Reference proteome</keyword>
<name>A0A2G8LHE8_STIJA</name>
<evidence type="ECO:0000313" key="2">
    <source>
        <dbReference type="EMBL" id="PIK59673.1"/>
    </source>
</evidence>
<sequence length="121" mass="13865">MGSCSGDRKRERNYTEGSVIEVNTRHTEIMQWLLSKTNLKISPNEELITPLEDSDERTIRSLEEQNDALKSVIQRMREEMESLTAASHRPERENSKDGVYTAVRSIVMSPVMSPKAHQPYS</sequence>
<comment type="caution">
    <text evidence="2">The sequence shown here is derived from an EMBL/GenBank/DDBJ whole genome shotgun (WGS) entry which is preliminary data.</text>
</comment>
<evidence type="ECO:0000256" key="1">
    <source>
        <dbReference type="SAM" id="Coils"/>
    </source>
</evidence>